<sequence>MESLSNVNSTSSPREKWPHPTSEINVLDIIPKLSSERNYDNWRLSMRDFIRMRGLIGFIEGAAAAAGDSNRDEAWNGSNNLVRGWILATLSEDIRPRVLRYEAAKDLWTELEKIFDATRSLLPQLDEVTEYRQGHYLALQKAAINGDWDKAMVIIELEPDAVRTPITPISHTALSLAISSASAGRNLFVRELLEKMTPQDVVHLSNNQGATALHYAASIDNLEGARMLVKKNPDLPNVPDKSGKTPLHYAAKYGNREMVLYLYKVTREDILLDLANGRKGASLLVCLLTSSELYDIALTLLNRGPELACMEPNPFEFIAEKHSSFRSGYSSNFCQSLVYVVPVKSEGIVNHHNEEGGRGDIENPAAANCFISGLTITTLWQRLHFMIWDVAEKLVPPVKSIRKEKLRHHHALELVKFLCKEVAKSKLSKVEKIFKPALRKAARVGIPEIIEEIVLSYPSALSFINLDNVNIIKYAILYRRERVFNLIYQLGWKYIYGVDNSLNNALHLAAHLRREQQINLKDSAAGAILQMQREMQWFKEVEKFTVPNDRERRNVDGMTPTEIFSDTHQDLLKEGERWMKDTATSCTIVAALIATMVFAAAITVPGGNDSVKGHPLLSKQKAFVIFGISDALALFSSITSVLMFLLILTSRYAEEDFLSTLPKRIIIGLITLFVSILSTMVAFGAILYLVFGDNKAWNLLPIVALGSIPVTLFGVLQFPLLVEMIRSTYGRGIFGKQSDRVLR</sequence>
<dbReference type="Proteomes" id="UP001062846">
    <property type="component" value="Chromosome 3"/>
</dbReference>
<keyword evidence="2" id="KW-1185">Reference proteome</keyword>
<organism evidence="1 2">
    <name type="scientific">Rhododendron molle</name>
    <name type="common">Chinese azalea</name>
    <name type="synonym">Azalea mollis</name>
    <dbReference type="NCBI Taxonomy" id="49168"/>
    <lineage>
        <taxon>Eukaryota</taxon>
        <taxon>Viridiplantae</taxon>
        <taxon>Streptophyta</taxon>
        <taxon>Embryophyta</taxon>
        <taxon>Tracheophyta</taxon>
        <taxon>Spermatophyta</taxon>
        <taxon>Magnoliopsida</taxon>
        <taxon>eudicotyledons</taxon>
        <taxon>Gunneridae</taxon>
        <taxon>Pentapetalae</taxon>
        <taxon>asterids</taxon>
        <taxon>Ericales</taxon>
        <taxon>Ericaceae</taxon>
        <taxon>Ericoideae</taxon>
        <taxon>Rhodoreae</taxon>
        <taxon>Rhododendron</taxon>
    </lineage>
</organism>
<gene>
    <name evidence="1" type="ORF">RHMOL_Rhmol03G0052900</name>
</gene>
<accession>A0ACC0PD86</accession>
<protein>
    <submittedName>
        <fullName evidence="1">Uncharacterized protein</fullName>
    </submittedName>
</protein>
<name>A0ACC0PD86_RHOML</name>
<evidence type="ECO:0000313" key="2">
    <source>
        <dbReference type="Proteomes" id="UP001062846"/>
    </source>
</evidence>
<comment type="caution">
    <text evidence="1">The sequence shown here is derived from an EMBL/GenBank/DDBJ whole genome shotgun (WGS) entry which is preliminary data.</text>
</comment>
<dbReference type="EMBL" id="CM046390">
    <property type="protein sequence ID" value="KAI8562673.1"/>
    <property type="molecule type" value="Genomic_DNA"/>
</dbReference>
<evidence type="ECO:0000313" key="1">
    <source>
        <dbReference type="EMBL" id="KAI8562673.1"/>
    </source>
</evidence>
<proteinExistence type="predicted"/>
<reference evidence="1" key="1">
    <citation type="submission" date="2022-02" db="EMBL/GenBank/DDBJ databases">
        <title>Plant Genome Project.</title>
        <authorList>
            <person name="Zhang R.-G."/>
        </authorList>
    </citation>
    <scope>NUCLEOTIDE SEQUENCE</scope>
    <source>
        <strain evidence="1">AT1</strain>
    </source>
</reference>